<dbReference type="Proteomes" id="UP000288351">
    <property type="component" value="Unassembled WGS sequence"/>
</dbReference>
<dbReference type="AlphaFoldDB" id="A0A401QTW0"/>
<dbReference type="InterPro" id="IPR036629">
    <property type="entry name" value="YjbJ_sf"/>
</dbReference>
<evidence type="ECO:0000256" key="1">
    <source>
        <dbReference type="ARBA" id="ARBA00009129"/>
    </source>
</evidence>
<organism evidence="4 5">
    <name type="scientific">Streptomyces noursei</name>
    <name type="common">Streptomyces albulus</name>
    <dbReference type="NCBI Taxonomy" id="1971"/>
    <lineage>
        <taxon>Bacteria</taxon>
        <taxon>Bacillati</taxon>
        <taxon>Actinomycetota</taxon>
        <taxon>Actinomycetes</taxon>
        <taxon>Kitasatosporales</taxon>
        <taxon>Streptomycetaceae</taxon>
        <taxon>Streptomyces</taxon>
    </lineage>
</organism>
<sequence length="57" mass="6300">MGMRKKVKSAGEIITGKAKETTGKALSNKSLERKGRAEKAKGKVRHVLEKGKDKLRH</sequence>
<evidence type="ECO:0000313" key="5">
    <source>
        <dbReference type="Proteomes" id="UP000288351"/>
    </source>
</evidence>
<evidence type="ECO:0000313" key="4">
    <source>
        <dbReference type="EMBL" id="GCB88827.1"/>
    </source>
</evidence>
<feature type="domain" description="CsbD-like" evidence="3">
    <location>
        <begin position="6"/>
        <end position="56"/>
    </location>
</feature>
<comment type="caution">
    <text evidence="4">The sequence shown here is derived from an EMBL/GenBank/DDBJ whole genome shotgun (WGS) entry which is preliminary data.</text>
</comment>
<dbReference type="Pfam" id="PF05532">
    <property type="entry name" value="CsbD"/>
    <property type="match status" value="1"/>
</dbReference>
<accession>A0A401QTW0</accession>
<proteinExistence type="inferred from homology"/>
<feature type="region of interest" description="Disordered" evidence="2">
    <location>
        <begin position="1"/>
        <end position="57"/>
    </location>
</feature>
<comment type="similarity">
    <text evidence="1">Belongs to the UPF0337 (CsbD) family.</text>
</comment>
<evidence type="ECO:0000259" key="3">
    <source>
        <dbReference type="Pfam" id="PF05532"/>
    </source>
</evidence>
<reference evidence="4 5" key="1">
    <citation type="journal article" date="2019" name="Microbiol. Resour. Announc.">
        <title>Draft Genome Sequence of the Most Traditional epsilon-Poly-l-Lysine Producer, Streptomyces albulus NBRC14147.</title>
        <authorList>
            <person name="Yamanaka K."/>
            <person name="Hamano Y."/>
        </authorList>
    </citation>
    <scope>NUCLEOTIDE SEQUENCE [LARGE SCALE GENOMIC DNA]</scope>
    <source>
        <strain evidence="4 5">NBRC 14147</strain>
    </source>
</reference>
<protein>
    <submittedName>
        <fullName evidence="4">UPF0337 protein</fullName>
    </submittedName>
</protein>
<feature type="compositionally biased region" description="Basic and acidic residues" evidence="2">
    <location>
        <begin position="30"/>
        <end position="57"/>
    </location>
</feature>
<name>A0A401QTW0_STRNR</name>
<evidence type="ECO:0000256" key="2">
    <source>
        <dbReference type="SAM" id="MobiDB-lite"/>
    </source>
</evidence>
<dbReference type="EMBL" id="BHXC01000006">
    <property type="protein sequence ID" value="GCB88827.1"/>
    <property type="molecule type" value="Genomic_DNA"/>
</dbReference>
<dbReference type="InterPro" id="IPR008462">
    <property type="entry name" value="CsbD"/>
</dbReference>
<dbReference type="SUPFAM" id="SSF69047">
    <property type="entry name" value="Hypothetical protein YjbJ"/>
    <property type="match status" value="1"/>
</dbReference>
<gene>
    <name evidence="4" type="ORF">SALB_01500</name>
</gene>